<proteinExistence type="predicted"/>
<keyword evidence="2" id="KW-0949">S-adenosyl-L-methionine</keyword>
<dbReference type="Gene3D" id="3.40.50.150">
    <property type="entry name" value="Vaccinia Virus protein VP39"/>
    <property type="match status" value="1"/>
</dbReference>
<dbReference type="EMBL" id="BFAA01002791">
    <property type="protein sequence ID" value="GCB64858.1"/>
    <property type="molecule type" value="Genomic_DNA"/>
</dbReference>
<keyword evidence="1" id="KW-0808">Transferase</keyword>
<protein>
    <submittedName>
        <fullName evidence="3">Uncharacterized protein</fullName>
    </submittedName>
</protein>
<sequence>MQEQQENKYSTNSNAKEEISKLESRYQFCGHALKITRDFSNNLGISAIIWEAGLVLCRYFEQEKISFSGKKVIELGSGTGIVGILAVLLGGDVTLTDQSMVLDQIKFNVTNNIPGPIQQQAKVAALVWGENQDQFPTNFDFILGSDIVYSSRDFPALIQTLQHLSNQNTVIYICSKMRESMGAIGFHEKLLPQHFKTEIVHRTADKEINVFKVTKIDPVDGIEKLM</sequence>
<dbReference type="PANTHER" id="PTHR14614">
    <property type="entry name" value="HEPATOCELLULAR CARCINOMA-ASSOCIATED ANTIGEN"/>
    <property type="match status" value="1"/>
</dbReference>
<organism evidence="3 4">
    <name type="scientific">Scyliorhinus torazame</name>
    <name type="common">Cloudy catshark</name>
    <name type="synonym">Catulus torazame</name>
    <dbReference type="NCBI Taxonomy" id="75743"/>
    <lineage>
        <taxon>Eukaryota</taxon>
        <taxon>Metazoa</taxon>
        <taxon>Chordata</taxon>
        <taxon>Craniata</taxon>
        <taxon>Vertebrata</taxon>
        <taxon>Chondrichthyes</taxon>
        <taxon>Elasmobranchii</taxon>
        <taxon>Galeomorphii</taxon>
        <taxon>Galeoidea</taxon>
        <taxon>Carcharhiniformes</taxon>
        <taxon>Scyliorhinidae</taxon>
        <taxon>Scyliorhinus</taxon>
    </lineage>
</organism>
<comment type="caution">
    <text evidence="3">The sequence shown here is derived from an EMBL/GenBank/DDBJ whole genome shotgun (WGS) entry which is preliminary data.</text>
</comment>
<dbReference type="CDD" id="cd02440">
    <property type="entry name" value="AdoMet_MTases"/>
    <property type="match status" value="1"/>
</dbReference>
<keyword evidence="4" id="KW-1185">Reference proteome</keyword>
<dbReference type="GO" id="GO:0032991">
    <property type="term" value="C:protein-containing complex"/>
    <property type="evidence" value="ECO:0007669"/>
    <property type="project" value="TreeGrafter"/>
</dbReference>
<name>A0A401NVF0_SCYTO</name>
<accession>A0A401NVF0</accession>
<evidence type="ECO:0000313" key="3">
    <source>
        <dbReference type="EMBL" id="GCB64858.1"/>
    </source>
</evidence>
<dbReference type="PANTHER" id="PTHR14614:SF5">
    <property type="entry name" value="EEF1A LYSINE METHYLTRANSFERASE 3"/>
    <property type="match status" value="1"/>
</dbReference>
<dbReference type="Proteomes" id="UP000288216">
    <property type="component" value="Unassembled WGS sequence"/>
</dbReference>
<dbReference type="GO" id="GO:0008168">
    <property type="term" value="F:methyltransferase activity"/>
    <property type="evidence" value="ECO:0007669"/>
    <property type="project" value="UniProtKB-KW"/>
</dbReference>
<evidence type="ECO:0000313" key="4">
    <source>
        <dbReference type="Proteomes" id="UP000288216"/>
    </source>
</evidence>
<gene>
    <name evidence="3" type="ORF">scyTo_0007596</name>
</gene>
<dbReference type="InterPro" id="IPR029063">
    <property type="entry name" value="SAM-dependent_MTases_sf"/>
</dbReference>
<dbReference type="SUPFAM" id="SSF53335">
    <property type="entry name" value="S-adenosyl-L-methionine-dependent methyltransferases"/>
    <property type="match status" value="1"/>
</dbReference>
<keyword evidence="1" id="KW-0489">Methyltransferase</keyword>
<evidence type="ECO:0000256" key="2">
    <source>
        <dbReference type="ARBA" id="ARBA00022691"/>
    </source>
</evidence>
<dbReference type="InterPro" id="IPR019410">
    <property type="entry name" value="Methyltransf_16"/>
</dbReference>
<dbReference type="AlphaFoldDB" id="A0A401NVF0"/>
<evidence type="ECO:0000256" key="1">
    <source>
        <dbReference type="ARBA" id="ARBA00022603"/>
    </source>
</evidence>
<dbReference type="Pfam" id="PF10294">
    <property type="entry name" value="Methyltransf_16"/>
    <property type="match status" value="1"/>
</dbReference>
<dbReference type="OrthoDB" id="413520at2759"/>
<dbReference type="STRING" id="75743.A0A401NVF0"/>
<dbReference type="GO" id="GO:0005829">
    <property type="term" value="C:cytosol"/>
    <property type="evidence" value="ECO:0007669"/>
    <property type="project" value="TreeGrafter"/>
</dbReference>
<dbReference type="OMA" id="TRMIGAN"/>
<dbReference type="GO" id="GO:0032259">
    <property type="term" value="P:methylation"/>
    <property type="evidence" value="ECO:0007669"/>
    <property type="project" value="UniProtKB-KW"/>
</dbReference>
<reference evidence="3 4" key="1">
    <citation type="journal article" date="2018" name="Nat. Ecol. Evol.">
        <title>Shark genomes provide insights into elasmobranch evolution and the origin of vertebrates.</title>
        <authorList>
            <person name="Hara Y"/>
            <person name="Yamaguchi K"/>
            <person name="Onimaru K"/>
            <person name="Kadota M"/>
            <person name="Koyanagi M"/>
            <person name="Keeley SD"/>
            <person name="Tatsumi K"/>
            <person name="Tanaka K"/>
            <person name="Motone F"/>
            <person name="Kageyama Y"/>
            <person name="Nozu R"/>
            <person name="Adachi N"/>
            <person name="Nishimura O"/>
            <person name="Nakagawa R"/>
            <person name="Tanegashima C"/>
            <person name="Kiyatake I"/>
            <person name="Matsumoto R"/>
            <person name="Murakumo K"/>
            <person name="Nishida K"/>
            <person name="Terakita A"/>
            <person name="Kuratani S"/>
            <person name="Sato K"/>
            <person name="Hyodo S Kuraku.S."/>
        </authorList>
    </citation>
    <scope>NUCLEOTIDE SEQUENCE [LARGE SCALE GENOMIC DNA]</scope>
</reference>